<dbReference type="InterPro" id="IPR000182">
    <property type="entry name" value="GNAT_dom"/>
</dbReference>
<feature type="non-terminal residue" evidence="2">
    <location>
        <position position="1"/>
    </location>
</feature>
<evidence type="ECO:0000259" key="1">
    <source>
        <dbReference type="Pfam" id="PF13302"/>
    </source>
</evidence>
<dbReference type="AlphaFoldDB" id="A0A6A6RC45"/>
<name>A0A6A6RC45_9PEZI</name>
<reference evidence="2" key="1">
    <citation type="journal article" date="2020" name="Stud. Mycol.">
        <title>101 Dothideomycetes genomes: a test case for predicting lifestyles and emergence of pathogens.</title>
        <authorList>
            <person name="Haridas S."/>
            <person name="Albert R."/>
            <person name="Binder M."/>
            <person name="Bloem J."/>
            <person name="Labutti K."/>
            <person name="Salamov A."/>
            <person name="Andreopoulos B."/>
            <person name="Baker S."/>
            <person name="Barry K."/>
            <person name="Bills G."/>
            <person name="Bluhm B."/>
            <person name="Cannon C."/>
            <person name="Castanera R."/>
            <person name="Culley D."/>
            <person name="Daum C."/>
            <person name="Ezra D."/>
            <person name="Gonzalez J."/>
            <person name="Henrissat B."/>
            <person name="Kuo A."/>
            <person name="Liang C."/>
            <person name="Lipzen A."/>
            <person name="Lutzoni F."/>
            <person name="Magnuson J."/>
            <person name="Mondo S."/>
            <person name="Nolan M."/>
            <person name="Ohm R."/>
            <person name="Pangilinan J."/>
            <person name="Park H.-J."/>
            <person name="Ramirez L."/>
            <person name="Alfaro M."/>
            <person name="Sun H."/>
            <person name="Tritt A."/>
            <person name="Yoshinaga Y."/>
            <person name="Zwiers L.-H."/>
            <person name="Turgeon B."/>
            <person name="Goodwin S."/>
            <person name="Spatafora J."/>
            <person name="Crous P."/>
            <person name="Grigoriev I."/>
        </authorList>
    </citation>
    <scope>NUCLEOTIDE SEQUENCE</scope>
    <source>
        <strain evidence="2">CBS 269.34</strain>
    </source>
</reference>
<evidence type="ECO:0000313" key="2">
    <source>
        <dbReference type="EMBL" id="KAF2501952.1"/>
    </source>
</evidence>
<dbReference type="SUPFAM" id="SSF55729">
    <property type="entry name" value="Acyl-CoA N-acyltransferases (Nat)"/>
    <property type="match status" value="1"/>
</dbReference>
<keyword evidence="3" id="KW-1185">Reference proteome</keyword>
<evidence type="ECO:0000313" key="3">
    <source>
        <dbReference type="Proteomes" id="UP000799750"/>
    </source>
</evidence>
<dbReference type="PANTHER" id="PTHR43328">
    <property type="entry name" value="ACETYLTRANSFERASE-RELATED"/>
    <property type="match status" value="1"/>
</dbReference>
<dbReference type="PANTHER" id="PTHR43328:SF1">
    <property type="entry name" value="N-ACETYLTRANSFERASE DOMAIN-CONTAINING PROTEIN"/>
    <property type="match status" value="1"/>
</dbReference>
<dbReference type="Pfam" id="PF13302">
    <property type="entry name" value="Acetyltransf_3"/>
    <property type="match status" value="1"/>
</dbReference>
<sequence>HDHIILTPPRPTDGPGMIEMHNDPAIYMNLYSPPFPFTQESFEDFYPIMSGTTQKAWEEYLEVVKWREERDRAVAERKEVEGSEKWVSAGLPVTCIRVAKEVVTGEEKMLGDFTIKRRRFAKIQDPEARAKRKAENDALPAGDPAIEWELGFYLSSTLHGQGVMPAVLRTMIQAFFIPFMNTHQISGGFFIHNNASRRVFEKNGFVFTGAVPNVFEIAESKAGAKGKWV</sequence>
<dbReference type="InterPro" id="IPR016181">
    <property type="entry name" value="Acyl_CoA_acyltransferase"/>
</dbReference>
<feature type="domain" description="N-acetyltransferase" evidence="1">
    <location>
        <begin position="145"/>
        <end position="206"/>
    </location>
</feature>
<dbReference type="Gene3D" id="3.40.630.30">
    <property type="match status" value="1"/>
</dbReference>
<gene>
    <name evidence="2" type="ORF">BU16DRAFT_426007</name>
</gene>
<dbReference type="EMBL" id="MU004181">
    <property type="protein sequence ID" value="KAF2501952.1"/>
    <property type="molecule type" value="Genomic_DNA"/>
</dbReference>
<proteinExistence type="predicted"/>
<dbReference type="GO" id="GO:0016747">
    <property type="term" value="F:acyltransferase activity, transferring groups other than amino-acyl groups"/>
    <property type="evidence" value="ECO:0007669"/>
    <property type="project" value="InterPro"/>
</dbReference>
<feature type="non-terminal residue" evidence="2">
    <location>
        <position position="229"/>
    </location>
</feature>
<protein>
    <recommendedName>
        <fullName evidence="1">N-acetyltransferase domain-containing protein</fullName>
    </recommendedName>
</protein>
<dbReference type="OrthoDB" id="630895at2759"/>
<dbReference type="Proteomes" id="UP000799750">
    <property type="component" value="Unassembled WGS sequence"/>
</dbReference>
<accession>A0A6A6RC45</accession>
<organism evidence="2 3">
    <name type="scientific">Lophium mytilinum</name>
    <dbReference type="NCBI Taxonomy" id="390894"/>
    <lineage>
        <taxon>Eukaryota</taxon>
        <taxon>Fungi</taxon>
        <taxon>Dikarya</taxon>
        <taxon>Ascomycota</taxon>
        <taxon>Pezizomycotina</taxon>
        <taxon>Dothideomycetes</taxon>
        <taxon>Pleosporomycetidae</taxon>
        <taxon>Mytilinidiales</taxon>
        <taxon>Mytilinidiaceae</taxon>
        <taxon>Lophium</taxon>
    </lineage>
</organism>